<comment type="caution">
    <text evidence="1">The sequence shown here is derived from an EMBL/GenBank/DDBJ whole genome shotgun (WGS) entry which is preliminary data.</text>
</comment>
<evidence type="ECO:0000313" key="2">
    <source>
        <dbReference type="Proteomes" id="UP001162972"/>
    </source>
</evidence>
<name>A0AAD6KWF5_9ROSI</name>
<keyword evidence="2" id="KW-1185">Reference proteome</keyword>
<dbReference type="AlphaFoldDB" id="A0AAD6KWF5"/>
<sequence>MPPNQDRSFSGTSSNLRIRDSYKVVDDSQELIADEPFDKCRIDIVMNLPVLSSPSCNYTEREHHRPSQVPQSL</sequence>
<proteinExistence type="predicted"/>
<dbReference type="Proteomes" id="UP001162972">
    <property type="component" value="Chromosome 8"/>
</dbReference>
<protein>
    <submittedName>
        <fullName evidence="1">Uncharacterized protein</fullName>
    </submittedName>
</protein>
<evidence type="ECO:0000313" key="1">
    <source>
        <dbReference type="EMBL" id="KAJ6429637.1"/>
    </source>
</evidence>
<reference evidence="1 2" key="1">
    <citation type="journal article" date="2023" name="Int. J. Mol. Sci.">
        <title>De Novo Assembly and Annotation of 11 Diverse Shrub Willow (Salix) Genomes Reveals Novel Gene Organization in Sex-Linked Regions.</title>
        <authorList>
            <person name="Hyden B."/>
            <person name="Feng K."/>
            <person name="Yates T.B."/>
            <person name="Jawdy S."/>
            <person name="Cereghino C."/>
            <person name="Smart L.B."/>
            <person name="Muchero W."/>
        </authorList>
    </citation>
    <scope>NUCLEOTIDE SEQUENCE [LARGE SCALE GENOMIC DNA]</scope>
    <source>
        <tissue evidence="1">Shoot tip</tissue>
    </source>
</reference>
<organism evidence="1 2">
    <name type="scientific">Salix udensis</name>
    <dbReference type="NCBI Taxonomy" id="889485"/>
    <lineage>
        <taxon>Eukaryota</taxon>
        <taxon>Viridiplantae</taxon>
        <taxon>Streptophyta</taxon>
        <taxon>Embryophyta</taxon>
        <taxon>Tracheophyta</taxon>
        <taxon>Spermatophyta</taxon>
        <taxon>Magnoliopsida</taxon>
        <taxon>eudicotyledons</taxon>
        <taxon>Gunneridae</taxon>
        <taxon>Pentapetalae</taxon>
        <taxon>rosids</taxon>
        <taxon>fabids</taxon>
        <taxon>Malpighiales</taxon>
        <taxon>Salicaceae</taxon>
        <taxon>Saliceae</taxon>
        <taxon>Salix</taxon>
    </lineage>
</organism>
<accession>A0AAD6KWF5</accession>
<gene>
    <name evidence="1" type="ORF">OIU84_021107</name>
</gene>
<dbReference type="EMBL" id="JAPFFJ010000004">
    <property type="protein sequence ID" value="KAJ6429637.1"/>
    <property type="molecule type" value="Genomic_DNA"/>
</dbReference>